<accession>A0A0F9KUW6</accession>
<name>A0A0F9KUW6_9ZZZZ</name>
<evidence type="ECO:0000313" key="1">
    <source>
        <dbReference type="EMBL" id="KKM25908.1"/>
    </source>
</evidence>
<comment type="caution">
    <text evidence="1">The sequence shown here is derived from an EMBL/GenBank/DDBJ whole genome shotgun (WGS) entry which is preliminary data.</text>
</comment>
<sequence>SESIEFSDIYLNDCSDPMPAIK</sequence>
<gene>
    <name evidence="1" type="ORF">LCGC14_1590200</name>
</gene>
<dbReference type="EMBL" id="LAZR01012615">
    <property type="protein sequence ID" value="KKM25908.1"/>
    <property type="molecule type" value="Genomic_DNA"/>
</dbReference>
<organism evidence="1">
    <name type="scientific">marine sediment metagenome</name>
    <dbReference type="NCBI Taxonomy" id="412755"/>
    <lineage>
        <taxon>unclassified sequences</taxon>
        <taxon>metagenomes</taxon>
        <taxon>ecological metagenomes</taxon>
    </lineage>
</organism>
<feature type="non-terminal residue" evidence="1">
    <location>
        <position position="1"/>
    </location>
</feature>
<proteinExistence type="predicted"/>
<protein>
    <submittedName>
        <fullName evidence="1">Uncharacterized protein</fullName>
    </submittedName>
</protein>
<reference evidence="1" key="1">
    <citation type="journal article" date="2015" name="Nature">
        <title>Complex archaea that bridge the gap between prokaryotes and eukaryotes.</title>
        <authorList>
            <person name="Spang A."/>
            <person name="Saw J.H."/>
            <person name="Jorgensen S.L."/>
            <person name="Zaremba-Niedzwiedzka K."/>
            <person name="Martijn J."/>
            <person name="Lind A.E."/>
            <person name="van Eijk R."/>
            <person name="Schleper C."/>
            <person name="Guy L."/>
            <person name="Ettema T.J."/>
        </authorList>
    </citation>
    <scope>NUCLEOTIDE SEQUENCE</scope>
</reference>
<dbReference type="AlphaFoldDB" id="A0A0F9KUW6"/>